<proteinExistence type="predicted"/>
<dbReference type="EMBL" id="WJIE01000001">
    <property type="protein sequence ID" value="MRG90552.1"/>
    <property type="molecule type" value="Genomic_DNA"/>
</dbReference>
<reference evidence="1 2" key="1">
    <citation type="submission" date="2019-10" db="EMBL/GenBank/DDBJ databases">
        <title>A soil myxobacterium in the family Polyangiaceae.</title>
        <authorList>
            <person name="Li Y."/>
            <person name="Wang J."/>
        </authorList>
    </citation>
    <scope>NUCLEOTIDE SEQUENCE [LARGE SCALE GENOMIC DNA]</scope>
    <source>
        <strain evidence="1 2">DSM 14734</strain>
    </source>
</reference>
<dbReference type="OrthoDB" id="5514925at2"/>
<dbReference type="Gene3D" id="3.30.460.40">
    <property type="match status" value="1"/>
</dbReference>
<name>A0A6N7PER2_9BACT</name>
<dbReference type="Proteomes" id="UP000440224">
    <property type="component" value="Unassembled WGS sequence"/>
</dbReference>
<comment type="caution">
    <text evidence="1">The sequence shown here is derived from an EMBL/GenBank/DDBJ whole genome shotgun (WGS) entry which is preliminary data.</text>
</comment>
<accession>A0A6N7PER2</accession>
<evidence type="ECO:0008006" key="3">
    <source>
        <dbReference type="Google" id="ProtNLM"/>
    </source>
</evidence>
<dbReference type="InterPro" id="IPR014942">
    <property type="entry name" value="AbiEii"/>
</dbReference>
<organism evidence="1 2">
    <name type="scientific">Polyangium spumosum</name>
    <dbReference type="NCBI Taxonomy" id="889282"/>
    <lineage>
        <taxon>Bacteria</taxon>
        <taxon>Pseudomonadati</taxon>
        <taxon>Myxococcota</taxon>
        <taxon>Polyangia</taxon>
        <taxon>Polyangiales</taxon>
        <taxon>Polyangiaceae</taxon>
        <taxon>Polyangium</taxon>
    </lineage>
</organism>
<sequence length="228" mass="25156">MHGARRGFLVKSQLSPLQEEILQAFFKRDDRFFLSGGAALAGFHLGHRRTADLDIFTIVTTSNILDEADAALRAVARDLSATVENEQTTPEFRRRLVRRGADRVKVDLVVERVPQIFPAKLRKGDVLVDPPEEILANKLCTLLSRSEIRDLVDVYALERAGYSIESALPHAIRKEGGLTPANLAWVLSDIQIGDDASLPGGVAVTELRAFIESLISRLTRLAHPEAPT</sequence>
<gene>
    <name evidence="1" type="ORF">GF068_01225</name>
</gene>
<protein>
    <recommendedName>
        <fullName evidence="3">Nucleotidyl transferase AbiEii/AbiGii toxin family protein</fullName>
    </recommendedName>
</protein>
<evidence type="ECO:0000313" key="2">
    <source>
        <dbReference type="Proteomes" id="UP000440224"/>
    </source>
</evidence>
<keyword evidence="2" id="KW-1185">Reference proteome</keyword>
<dbReference type="AlphaFoldDB" id="A0A6N7PER2"/>
<evidence type="ECO:0000313" key="1">
    <source>
        <dbReference type="EMBL" id="MRG90552.1"/>
    </source>
</evidence>
<dbReference type="Pfam" id="PF08843">
    <property type="entry name" value="AbiEii"/>
    <property type="match status" value="1"/>
</dbReference>